<evidence type="ECO:0000256" key="6">
    <source>
        <dbReference type="ARBA" id="ARBA00023186"/>
    </source>
</evidence>
<gene>
    <name evidence="10" type="primary">grpE</name>
    <name evidence="14" type="ORF">SAMN00017405_1378</name>
</gene>
<evidence type="ECO:0000313" key="15">
    <source>
        <dbReference type="Proteomes" id="UP000192731"/>
    </source>
</evidence>
<comment type="subcellular location">
    <subcellularLocation>
        <location evidence="1 10">Cytoplasm</location>
    </subcellularLocation>
</comment>
<accession>A0A1W1VC02</accession>
<dbReference type="GO" id="GO:0042803">
    <property type="term" value="F:protein homodimerization activity"/>
    <property type="evidence" value="ECO:0007669"/>
    <property type="project" value="InterPro"/>
</dbReference>
<dbReference type="InterPro" id="IPR000740">
    <property type="entry name" value="GrpE"/>
</dbReference>
<evidence type="ECO:0000256" key="1">
    <source>
        <dbReference type="ARBA" id="ARBA00004496"/>
    </source>
</evidence>
<dbReference type="PRINTS" id="PR00773">
    <property type="entry name" value="GRPEPROTEIN"/>
</dbReference>
<keyword evidence="15" id="KW-1185">Reference proteome</keyword>
<evidence type="ECO:0000313" key="14">
    <source>
        <dbReference type="EMBL" id="SMB90888.1"/>
    </source>
</evidence>
<evidence type="ECO:0000256" key="3">
    <source>
        <dbReference type="ARBA" id="ARBA00011738"/>
    </source>
</evidence>
<dbReference type="GO" id="GO:0006457">
    <property type="term" value="P:protein folding"/>
    <property type="evidence" value="ECO:0007669"/>
    <property type="project" value="InterPro"/>
</dbReference>
<evidence type="ECO:0000256" key="11">
    <source>
        <dbReference type="RuleBase" id="RU000639"/>
    </source>
</evidence>
<feature type="region of interest" description="Disordered" evidence="13">
    <location>
        <begin position="1"/>
        <end position="25"/>
    </location>
</feature>
<reference evidence="14 15" key="1">
    <citation type="submission" date="2017-04" db="EMBL/GenBank/DDBJ databases">
        <authorList>
            <person name="Afonso C.L."/>
            <person name="Miller P.J."/>
            <person name="Scott M.A."/>
            <person name="Spackman E."/>
            <person name="Goraichik I."/>
            <person name="Dimitrov K.M."/>
            <person name="Suarez D.L."/>
            <person name="Swayne D.E."/>
        </authorList>
    </citation>
    <scope>NUCLEOTIDE SEQUENCE [LARGE SCALE GENOMIC DNA]</scope>
    <source>
        <strain evidence="14 15">DSM 11270</strain>
    </source>
</reference>
<dbReference type="SUPFAM" id="SSF58014">
    <property type="entry name" value="Coiled-coil domain of nucleotide exchange factor GrpE"/>
    <property type="match status" value="1"/>
</dbReference>
<evidence type="ECO:0000256" key="13">
    <source>
        <dbReference type="SAM" id="MobiDB-lite"/>
    </source>
</evidence>
<evidence type="ECO:0000256" key="9">
    <source>
        <dbReference type="ARBA" id="ARBA00076414"/>
    </source>
</evidence>
<sequence length="176" mass="20393">MTNNEENVELEEDIIEEEENTESTGKVEIVEETNEVDELNQRLLRVSADFDNFKRRTREEKASILKYANEKLLIDTLPVLDNFQRAIDVKEPSEEVKKFIEGMDMIYRQLYEVLKKSGLSAIEAKGNEFNPELHDAVMQVENNEVPDNTVIEDLRAGYLYHDKVIRPSMVQVAKNS</sequence>
<dbReference type="NCBIfam" id="NF010738">
    <property type="entry name" value="PRK14140.1"/>
    <property type="match status" value="1"/>
</dbReference>
<dbReference type="Proteomes" id="UP000192731">
    <property type="component" value="Unassembled WGS sequence"/>
</dbReference>
<protein>
    <recommendedName>
        <fullName evidence="8 10">Protein GrpE</fullName>
    </recommendedName>
    <alternativeName>
        <fullName evidence="9 10">HSP-70 cofactor</fullName>
    </alternativeName>
</protein>
<evidence type="ECO:0000256" key="5">
    <source>
        <dbReference type="ARBA" id="ARBA00023016"/>
    </source>
</evidence>
<dbReference type="PANTHER" id="PTHR21237">
    <property type="entry name" value="GRPE PROTEIN"/>
    <property type="match status" value="1"/>
</dbReference>
<name>A0A1W1VC02_DESTI</name>
<dbReference type="GO" id="GO:0000774">
    <property type="term" value="F:adenyl-nucleotide exchange factor activity"/>
    <property type="evidence" value="ECO:0007669"/>
    <property type="project" value="InterPro"/>
</dbReference>
<feature type="compositionally biased region" description="Acidic residues" evidence="13">
    <location>
        <begin position="1"/>
        <end position="21"/>
    </location>
</feature>
<dbReference type="Gene3D" id="2.30.22.10">
    <property type="entry name" value="Head domain of nucleotide exchange factor GrpE"/>
    <property type="match status" value="1"/>
</dbReference>
<keyword evidence="5 10" id="KW-0346">Stress response</keyword>
<dbReference type="SUPFAM" id="SSF51064">
    <property type="entry name" value="Head domain of nucleotide exchange factor GrpE"/>
    <property type="match status" value="1"/>
</dbReference>
<evidence type="ECO:0000256" key="12">
    <source>
        <dbReference type="RuleBase" id="RU004478"/>
    </source>
</evidence>
<dbReference type="FunFam" id="2.30.22.10:FF:000001">
    <property type="entry name" value="Protein GrpE"/>
    <property type="match status" value="1"/>
</dbReference>
<organism evidence="14 15">
    <name type="scientific">Desulfonispora thiosulfatigenes DSM 11270</name>
    <dbReference type="NCBI Taxonomy" id="656914"/>
    <lineage>
        <taxon>Bacteria</taxon>
        <taxon>Bacillati</taxon>
        <taxon>Bacillota</taxon>
        <taxon>Clostridia</taxon>
        <taxon>Eubacteriales</taxon>
        <taxon>Peptococcaceae</taxon>
        <taxon>Desulfonispora</taxon>
    </lineage>
</organism>
<keyword evidence="6 10" id="KW-0143">Chaperone</keyword>
<dbReference type="HAMAP" id="MF_01151">
    <property type="entry name" value="GrpE"/>
    <property type="match status" value="1"/>
</dbReference>
<dbReference type="Gene3D" id="3.90.20.20">
    <property type="match status" value="1"/>
</dbReference>
<dbReference type="PROSITE" id="PS01071">
    <property type="entry name" value="GRPE"/>
    <property type="match status" value="1"/>
</dbReference>
<dbReference type="PANTHER" id="PTHR21237:SF23">
    <property type="entry name" value="GRPE PROTEIN HOMOLOG, MITOCHONDRIAL"/>
    <property type="match status" value="1"/>
</dbReference>
<evidence type="ECO:0000256" key="7">
    <source>
        <dbReference type="ARBA" id="ARBA00053401"/>
    </source>
</evidence>
<dbReference type="GO" id="GO:0005737">
    <property type="term" value="C:cytoplasm"/>
    <property type="evidence" value="ECO:0007669"/>
    <property type="project" value="UniProtKB-SubCell"/>
</dbReference>
<dbReference type="InterPro" id="IPR013805">
    <property type="entry name" value="GrpE_CC"/>
</dbReference>
<dbReference type="RefSeq" id="WP_084053162.1">
    <property type="nucleotide sequence ID" value="NZ_FWWT01000017.1"/>
</dbReference>
<evidence type="ECO:0000256" key="2">
    <source>
        <dbReference type="ARBA" id="ARBA00009054"/>
    </source>
</evidence>
<evidence type="ECO:0000256" key="10">
    <source>
        <dbReference type="HAMAP-Rule" id="MF_01151"/>
    </source>
</evidence>
<dbReference type="InterPro" id="IPR009012">
    <property type="entry name" value="GrpE_head"/>
</dbReference>
<evidence type="ECO:0000256" key="8">
    <source>
        <dbReference type="ARBA" id="ARBA00072274"/>
    </source>
</evidence>
<comment type="subunit">
    <text evidence="3 10">Homodimer.</text>
</comment>
<comment type="similarity">
    <text evidence="2 10 12">Belongs to the GrpE family.</text>
</comment>
<dbReference type="GO" id="GO:0051087">
    <property type="term" value="F:protein-folding chaperone binding"/>
    <property type="evidence" value="ECO:0007669"/>
    <property type="project" value="InterPro"/>
</dbReference>
<dbReference type="STRING" id="656914.SAMN00017405_1378"/>
<dbReference type="CDD" id="cd00446">
    <property type="entry name" value="GrpE"/>
    <property type="match status" value="1"/>
</dbReference>
<dbReference type="Pfam" id="PF01025">
    <property type="entry name" value="GrpE"/>
    <property type="match status" value="1"/>
</dbReference>
<proteinExistence type="inferred from homology"/>
<dbReference type="OrthoDB" id="9812586at2"/>
<dbReference type="AlphaFoldDB" id="A0A1W1VC02"/>
<comment type="function">
    <text evidence="7 10 11">Participates actively in the response to hyperosmotic and heat shock by preventing the aggregation of stress-denatured proteins, in association with DnaK and GrpE. It is the nucleotide exchange factor for DnaK and may function as a thermosensor. Unfolded proteins bind initially to DnaJ; upon interaction with the DnaJ-bound protein, DnaK hydrolyzes its bound ATP, resulting in the formation of a stable complex. GrpE releases ADP from DnaK; ATP binding to DnaK triggers the release of the substrate protein, thus completing the reaction cycle. Several rounds of ATP-dependent interactions between DnaJ, DnaK and GrpE are required for fully efficient folding.</text>
</comment>
<dbReference type="GO" id="GO:0051082">
    <property type="term" value="F:unfolded protein binding"/>
    <property type="evidence" value="ECO:0007669"/>
    <property type="project" value="TreeGrafter"/>
</dbReference>
<evidence type="ECO:0000256" key="4">
    <source>
        <dbReference type="ARBA" id="ARBA00022490"/>
    </source>
</evidence>
<dbReference type="EMBL" id="FWWT01000017">
    <property type="protein sequence ID" value="SMB90888.1"/>
    <property type="molecule type" value="Genomic_DNA"/>
</dbReference>
<keyword evidence="4 10" id="KW-0963">Cytoplasm</keyword>